<evidence type="ECO:0000313" key="2">
    <source>
        <dbReference type="EMBL" id="GAL77925.1"/>
    </source>
</evidence>
<protein>
    <submittedName>
        <fullName evidence="1">Threonine synthase</fullName>
        <ecNumber evidence="1">4.2.3.1</ecNumber>
    </submittedName>
</protein>
<dbReference type="Proteomes" id="UP000029643">
    <property type="component" value="Unassembled WGS sequence"/>
</dbReference>
<dbReference type="AlphaFoldDB" id="A0A090VA08"/>
<dbReference type="Proteomes" id="UP000029644">
    <property type="component" value="Unassembled WGS sequence"/>
</dbReference>
<comment type="caution">
    <text evidence="1">The sequence shown here is derived from an EMBL/GenBank/DDBJ whole genome shotgun (WGS) entry which is preliminary data.</text>
</comment>
<dbReference type="Pfam" id="PF24857">
    <property type="entry name" value="THR4_C"/>
    <property type="match status" value="1"/>
</dbReference>
<sequence length="89" mass="10057">MLEIFNTYNYVADPHGAVGYLGSKNYLKDNPNAHCVFLETAHPTKFLDVVEKVIKEKQPLPEQIQSVMGREKVAVSIATYNDLKDFLLS</sequence>
<dbReference type="SUPFAM" id="SSF53686">
    <property type="entry name" value="Tryptophan synthase beta subunit-like PLP-dependent enzymes"/>
    <property type="match status" value="1"/>
</dbReference>
<evidence type="ECO:0000313" key="1">
    <source>
        <dbReference type="EMBL" id="GAL61655.1"/>
    </source>
</evidence>
<dbReference type="Gene3D" id="3.40.50.1100">
    <property type="match status" value="2"/>
</dbReference>
<dbReference type="PANTHER" id="PTHR42690:SF1">
    <property type="entry name" value="THREONINE SYNTHASE-LIKE 2"/>
    <property type="match status" value="1"/>
</dbReference>
<dbReference type="InterPro" id="IPR036052">
    <property type="entry name" value="TrpB-like_PALP_sf"/>
</dbReference>
<dbReference type="InterPro" id="IPR051166">
    <property type="entry name" value="Threonine_Synthase"/>
</dbReference>
<accession>A0A090VA08</accession>
<dbReference type="GO" id="GO:0004795">
    <property type="term" value="F:threonine synthase activity"/>
    <property type="evidence" value="ECO:0007669"/>
    <property type="project" value="UniProtKB-EC"/>
</dbReference>
<dbReference type="EC" id="4.2.3.1" evidence="1"/>
<proteinExistence type="predicted"/>
<name>A0A090VA08_9FLAO</name>
<dbReference type="EMBL" id="BBNQ01000003">
    <property type="protein sequence ID" value="GAL61655.1"/>
    <property type="molecule type" value="Genomic_DNA"/>
</dbReference>
<evidence type="ECO:0000313" key="3">
    <source>
        <dbReference type="Proteomes" id="UP000029643"/>
    </source>
</evidence>
<gene>
    <name evidence="2" type="ORF">JCM19274_5638</name>
    <name evidence="1" type="ORF">JCM19300_1478</name>
</gene>
<dbReference type="PANTHER" id="PTHR42690">
    <property type="entry name" value="THREONINE SYNTHASE FAMILY MEMBER"/>
    <property type="match status" value="1"/>
</dbReference>
<evidence type="ECO:0000313" key="4">
    <source>
        <dbReference type="Proteomes" id="UP000029644"/>
    </source>
</evidence>
<organism evidence="1 4">
    <name type="scientific">Algibacter lectus</name>
    <dbReference type="NCBI Taxonomy" id="221126"/>
    <lineage>
        <taxon>Bacteria</taxon>
        <taxon>Pseudomonadati</taxon>
        <taxon>Bacteroidota</taxon>
        <taxon>Flavobacteriia</taxon>
        <taxon>Flavobacteriales</taxon>
        <taxon>Flavobacteriaceae</taxon>
        <taxon>Algibacter</taxon>
    </lineage>
</organism>
<reference evidence="3 4" key="1">
    <citation type="journal article" date="2014" name="Genome Announc.">
        <title>Draft Genome Sequences of Marine Flavobacterium Algibacter lectus Strains SS8 and NR4.</title>
        <authorList>
            <person name="Takatani N."/>
            <person name="Nakanishi M."/>
            <person name="Meirelles P."/>
            <person name="Mino S."/>
            <person name="Suda W."/>
            <person name="Oshima K."/>
            <person name="Hattori M."/>
            <person name="Ohkuma M."/>
            <person name="Hosokawa M."/>
            <person name="Miyashita K."/>
            <person name="Thompson F.L."/>
            <person name="Niwa A."/>
            <person name="Sawabe T."/>
            <person name="Sawabe T."/>
        </authorList>
    </citation>
    <scope>NUCLEOTIDE SEQUENCE [LARGE SCALE GENOMIC DNA]</scope>
    <source>
        <strain evidence="2">JCM 19274</strain>
        <strain evidence="1 4">JCM 19300</strain>
        <strain evidence="3">JCM19274</strain>
    </source>
</reference>
<dbReference type="EMBL" id="BBNU01000001">
    <property type="protein sequence ID" value="GAL77925.1"/>
    <property type="molecule type" value="Genomic_DNA"/>
</dbReference>
<keyword evidence="1" id="KW-0456">Lyase</keyword>